<dbReference type="SUPFAM" id="SSF53756">
    <property type="entry name" value="UDP-Glycosyltransferase/glycogen phosphorylase"/>
    <property type="match status" value="1"/>
</dbReference>
<accession>A0A1I7NDF4</accession>
<keyword evidence="1" id="KW-0808">Transferase</keyword>
<name>A0A1I7NDF4_9HYPH</name>
<protein>
    <submittedName>
        <fullName evidence="1">Glycosyl transferases group 1</fullName>
    </submittedName>
</protein>
<reference evidence="2" key="1">
    <citation type="submission" date="2016-10" db="EMBL/GenBank/DDBJ databases">
        <authorList>
            <person name="Varghese N."/>
            <person name="Submissions S."/>
        </authorList>
    </citation>
    <scope>NUCLEOTIDE SEQUENCE [LARGE SCALE GENOMIC DNA]</scope>
    <source>
        <strain evidence="2">DSM 1565</strain>
    </source>
</reference>
<dbReference type="GO" id="GO:0016757">
    <property type="term" value="F:glycosyltransferase activity"/>
    <property type="evidence" value="ECO:0007669"/>
    <property type="project" value="TreeGrafter"/>
</dbReference>
<evidence type="ECO:0000313" key="1">
    <source>
        <dbReference type="EMBL" id="SFV32717.1"/>
    </source>
</evidence>
<dbReference type="Pfam" id="PF13692">
    <property type="entry name" value="Glyco_trans_1_4"/>
    <property type="match status" value="1"/>
</dbReference>
<dbReference type="Gene3D" id="3.40.50.2000">
    <property type="entry name" value="Glycogen Phosphorylase B"/>
    <property type="match status" value="2"/>
</dbReference>
<dbReference type="PANTHER" id="PTHR45947">
    <property type="entry name" value="SULFOQUINOVOSYL TRANSFERASE SQD2"/>
    <property type="match status" value="1"/>
</dbReference>
<evidence type="ECO:0000313" key="2">
    <source>
        <dbReference type="Proteomes" id="UP000199423"/>
    </source>
</evidence>
<dbReference type="EMBL" id="FPCH01000002">
    <property type="protein sequence ID" value="SFV32717.1"/>
    <property type="molecule type" value="Genomic_DNA"/>
</dbReference>
<dbReference type="AlphaFoldDB" id="A0A1I7NDF4"/>
<dbReference type="PANTHER" id="PTHR45947:SF3">
    <property type="entry name" value="SULFOQUINOVOSYL TRANSFERASE SQD2"/>
    <property type="match status" value="1"/>
</dbReference>
<proteinExistence type="predicted"/>
<sequence length="417" mass="46724">MAHAQHAARALAEHGLLEAFVTTLSFQLDGALSSLLSRMPTERATRIAQQLGRRAIDQVPAHLLRCYPMWEILRSAVMMSGAGPVLEDMVWDRMSHSFDALVAHRYVPQTKSIHAFEYTALASFQRAKKEGVSRVLHLPSLDSKQFDEVQQREKSEWPELVGKHDSYFNGKFERRYERRRQEIALAEVMIANSSLTARSHIRAGADASRMFVVPLAAPAPIAEVRADPKYRARPLEVIWAGQFSLGKGAHYLLRAWQLLNAGPAARLNVYGRFGLPARLRAMEREDIFFHGSVTQPELFKAYEAGDVLVFPTLSDGFGMVVAEAMARGLPVIISDQAGAADLVTADNGLIIPAADPQALADSLRWCLDNRDRLFQMRFHALETARRKQWSDFRRELITILEKGLYRAGYHPAPVSPA</sequence>
<dbReference type="CDD" id="cd03801">
    <property type="entry name" value="GT4_PimA-like"/>
    <property type="match status" value="1"/>
</dbReference>
<gene>
    <name evidence="1" type="ORF">SAMN04488557_1700</name>
</gene>
<organism evidence="1 2">
    <name type="scientific">Hyphomicrobium facile</name>
    <dbReference type="NCBI Taxonomy" id="51670"/>
    <lineage>
        <taxon>Bacteria</taxon>
        <taxon>Pseudomonadati</taxon>
        <taxon>Pseudomonadota</taxon>
        <taxon>Alphaproteobacteria</taxon>
        <taxon>Hyphomicrobiales</taxon>
        <taxon>Hyphomicrobiaceae</taxon>
        <taxon>Hyphomicrobium</taxon>
    </lineage>
</organism>
<dbReference type="Proteomes" id="UP000199423">
    <property type="component" value="Unassembled WGS sequence"/>
</dbReference>
<dbReference type="InterPro" id="IPR050194">
    <property type="entry name" value="Glycosyltransferase_grp1"/>
</dbReference>
<keyword evidence="2" id="KW-1185">Reference proteome</keyword>
<dbReference type="STRING" id="51670.SAMN04488557_1700"/>